<evidence type="ECO:0000313" key="2">
    <source>
        <dbReference type="EMBL" id="TCP58333.1"/>
    </source>
</evidence>
<dbReference type="Proteomes" id="UP000295050">
    <property type="component" value="Unassembled WGS sequence"/>
</dbReference>
<evidence type="ECO:0000256" key="1">
    <source>
        <dbReference type="SAM" id="MobiDB-lite"/>
    </source>
</evidence>
<sequence length="484" mass="53493">MPIKKTLRVTKRFGISVPAAPWEIAQSEQPKAKSVLRHTEQQRTRDAPRADVREIFIHGPSTKEINAAIDISNCDLGAFSAAISHGASGDQIIYHIGKKCDGKHKKEASVAAQQGLVLLTSKRLADGNFEYIATIAKKFGEAPSNERKFLFGRYLYECASSLGELQRDSLSTIPNFRFYLHEYNLCITDQVCQEACSWIQHERGKCETIRFFELMQRFGISSKKYSSERALNEFEAKLNLIGIFVAPHSSLMRPQEQSDVIAFTIAPQLTPLSGRSRELIDALVAVVLAASILHKSDCLTEHNKKSIAETITASFDLKEHERFHILENLAWFFLHPPKNLVLLSVIKNASRENTPAFRKIVAACAGKISGVDRRLLGHLEEIYNMLWLPPALAYSDLHAGKVADGPRTVRDSQPGRPGEAIPELEKASGPKLDASRIAAIRSDTERVSSVLGQIFDVEEEESGASGTASQSQLAGLDPKHGALV</sequence>
<reference evidence="2 3" key="1">
    <citation type="submission" date="2019-03" db="EMBL/GenBank/DDBJ databases">
        <title>Genomic Encyclopedia of Type Strains, Phase IV (KMG-IV): sequencing the most valuable type-strain genomes for metagenomic binning, comparative biology and taxonomic classification.</title>
        <authorList>
            <person name="Goeker M."/>
        </authorList>
    </citation>
    <scope>NUCLEOTIDE SEQUENCE [LARGE SCALE GENOMIC DNA]</scope>
    <source>
        <strain evidence="2 3">DSM 24766</strain>
    </source>
</reference>
<feature type="non-terminal residue" evidence="2">
    <location>
        <position position="484"/>
    </location>
</feature>
<proteinExistence type="predicted"/>
<gene>
    <name evidence="2" type="ORF">EV663_1412</name>
</gene>
<protein>
    <submittedName>
        <fullName evidence="2">Uncharacterized protein</fullName>
    </submittedName>
</protein>
<feature type="region of interest" description="Disordered" evidence="1">
    <location>
        <begin position="28"/>
        <end position="50"/>
    </location>
</feature>
<comment type="caution">
    <text evidence="2">The sequence shown here is derived from an EMBL/GenBank/DDBJ whole genome shotgun (WGS) entry which is preliminary data.</text>
</comment>
<feature type="region of interest" description="Disordered" evidence="1">
    <location>
        <begin position="404"/>
        <end position="427"/>
    </location>
</feature>
<name>A0A4R2R6X3_9RHOB</name>
<evidence type="ECO:0000313" key="3">
    <source>
        <dbReference type="Proteomes" id="UP000295050"/>
    </source>
</evidence>
<keyword evidence="3" id="KW-1185">Reference proteome</keyword>
<feature type="compositionally biased region" description="Low complexity" evidence="1">
    <location>
        <begin position="463"/>
        <end position="472"/>
    </location>
</feature>
<dbReference type="AlphaFoldDB" id="A0A4R2R6X3"/>
<accession>A0A4R2R6X3</accession>
<feature type="compositionally biased region" description="Basic and acidic residues" evidence="1">
    <location>
        <begin position="37"/>
        <end position="50"/>
    </location>
</feature>
<organism evidence="2 3">
    <name type="scientific">Rhodovulum bhavnagarense</name>
    <dbReference type="NCBI Taxonomy" id="992286"/>
    <lineage>
        <taxon>Bacteria</taxon>
        <taxon>Pseudomonadati</taxon>
        <taxon>Pseudomonadota</taxon>
        <taxon>Alphaproteobacteria</taxon>
        <taxon>Rhodobacterales</taxon>
        <taxon>Paracoccaceae</taxon>
        <taxon>Rhodovulum</taxon>
    </lineage>
</organism>
<feature type="region of interest" description="Disordered" evidence="1">
    <location>
        <begin position="459"/>
        <end position="484"/>
    </location>
</feature>
<dbReference type="EMBL" id="SLXU01000041">
    <property type="protein sequence ID" value="TCP58333.1"/>
    <property type="molecule type" value="Genomic_DNA"/>
</dbReference>